<sequence>MTTEPVAAIARNVAQHLTTDHNPALIHQVEAALHQRTATAPTPPARYTDPVAIASLIVAIATVAWTVYNDLRKETPRPPIATITRTIRLQLDETHTIDDTTRRIIDITAEETIKYGDR</sequence>
<keyword evidence="1" id="KW-1133">Transmembrane helix</keyword>
<evidence type="ECO:0000313" key="3">
    <source>
        <dbReference type="Proteomes" id="UP000587527"/>
    </source>
</evidence>
<accession>A0A841C5L0</accession>
<reference evidence="2 3" key="1">
    <citation type="submission" date="2020-08" db="EMBL/GenBank/DDBJ databases">
        <title>Sequencing the genomes of 1000 actinobacteria strains.</title>
        <authorList>
            <person name="Klenk H.-P."/>
        </authorList>
    </citation>
    <scope>NUCLEOTIDE SEQUENCE [LARGE SCALE GENOMIC DNA]</scope>
    <source>
        <strain evidence="2 3">DSM 45362</strain>
    </source>
</reference>
<feature type="transmembrane region" description="Helical" evidence="1">
    <location>
        <begin position="51"/>
        <end position="68"/>
    </location>
</feature>
<dbReference type="AlphaFoldDB" id="A0A841C5L0"/>
<keyword evidence="1" id="KW-0812">Transmembrane</keyword>
<gene>
    <name evidence="2" type="ORF">F4553_008013</name>
</gene>
<evidence type="ECO:0000313" key="2">
    <source>
        <dbReference type="EMBL" id="MBB5874579.1"/>
    </source>
</evidence>
<dbReference type="Proteomes" id="UP000587527">
    <property type="component" value="Unassembled WGS sequence"/>
</dbReference>
<dbReference type="RefSeq" id="WP_184846810.1">
    <property type="nucleotide sequence ID" value="NZ_JACHMN010000003.1"/>
</dbReference>
<keyword evidence="3" id="KW-1185">Reference proteome</keyword>
<dbReference type="EMBL" id="JACHMN010000003">
    <property type="protein sequence ID" value="MBB5874579.1"/>
    <property type="molecule type" value="Genomic_DNA"/>
</dbReference>
<name>A0A841C5L0_9ACTN</name>
<comment type="caution">
    <text evidence="2">The sequence shown here is derived from an EMBL/GenBank/DDBJ whole genome shotgun (WGS) entry which is preliminary data.</text>
</comment>
<proteinExistence type="predicted"/>
<evidence type="ECO:0000256" key="1">
    <source>
        <dbReference type="SAM" id="Phobius"/>
    </source>
</evidence>
<keyword evidence="1" id="KW-0472">Membrane</keyword>
<protein>
    <submittedName>
        <fullName evidence="2">Uncharacterized protein</fullName>
    </submittedName>
</protein>
<organism evidence="2 3">
    <name type="scientific">Allocatelliglobosispora scoriae</name>
    <dbReference type="NCBI Taxonomy" id="643052"/>
    <lineage>
        <taxon>Bacteria</taxon>
        <taxon>Bacillati</taxon>
        <taxon>Actinomycetota</taxon>
        <taxon>Actinomycetes</taxon>
        <taxon>Micromonosporales</taxon>
        <taxon>Micromonosporaceae</taxon>
        <taxon>Allocatelliglobosispora</taxon>
    </lineage>
</organism>